<dbReference type="PANTHER" id="PTHR37471:SF1">
    <property type="entry name" value="AB HYDROLASE-1 DOMAIN-CONTAINING PROTEIN"/>
    <property type="match status" value="1"/>
</dbReference>
<proteinExistence type="predicted"/>
<keyword evidence="2" id="KW-1133">Transmembrane helix</keyword>
<protein>
    <recommendedName>
        <fullName evidence="5">AB hydrolase-1 domain-containing protein</fullName>
    </recommendedName>
</protein>
<evidence type="ECO:0000256" key="1">
    <source>
        <dbReference type="SAM" id="MobiDB-lite"/>
    </source>
</evidence>
<feature type="region of interest" description="Disordered" evidence="1">
    <location>
        <begin position="514"/>
        <end position="537"/>
    </location>
</feature>
<feature type="transmembrane region" description="Helical" evidence="2">
    <location>
        <begin position="254"/>
        <end position="274"/>
    </location>
</feature>
<feature type="transmembrane region" description="Helical" evidence="2">
    <location>
        <begin position="185"/>
        <end position="210"/>
    </location>
</feature>
<gene>
    <name evidence="3" type="ORF">DM02DRAFT_676540</name>
</gene>
<keyword evidence="4" id="KW-1185">Reference proteome</keyword>
<dbReference type="PANTHER" id="PTHR37471">
    <property type="entry name" value="UNNAMED PRODUCT"/>
    <property type="match status" value="1"/>
</dbReference>
<dbReference type="Proteomes" id="UP000244855">
    <property type="component" value="Unassembled WGS sequence"/>
</dbReference>
<organism evidence="3 4">
    <name type="scientific">Periconia macrospinosa</name>
    <dbReference type="NCBI Taxonomy" id="97972"/>
    <lineage>
        <taxon>Eukaryota</taxon>
        <taxon>Fungi</taxon>
        <taxon>Dikarya</taxon>
        <taxon>Ascomycota</taxon>
        <taxon>Pezizomycotina</taxon>
        <taxon>Dothideomycetes</taxon>
        <taxon>Pleosporomycetidae</taxon>
        <taxon>Pleosporales</taxon>
        <taxon>Massarineae</taxon>
        <taxon>Periconiaceae</taxon>
        <taxon>Periconia</taxon>
    </lineage>
</organism>
<feature type="transmembrane region" description="Helical" evidence="2">
    <location>
        <begin position="12"/>
        <end position="35"/>
    </location>
</feature>
<evidence type="ECO:0000313" key="4">
    <source>
        <dbReference type="Proteomes" id="UP000244855"/>
    </source>
</evidence>
<name>A0A2V1D776_9PLEO</name>
<reference evidence="3 4" key="1">
    <citation type="journal article" date="2018" name="Sci. Rep.">
        <title>Comparative genomics provides insights into the lifestyle and reveals functional heterogeneity of dark septate endophytic fungi.</title>
        <authorList>
            <person name="Knapp D.G."/>
            <person name="Nemeth J.B."/>
            <person name="Barry K."/>
            <person name="Hainaut M."/>
            <person name="Henrissat B."/>
            <person name="Johnson J."/>
            <person name="Kuo A."/>
            <person name="Lim J.H.P."/>
            <person name="Lipzen A."/>
            <person name="Nolan M."/>
            <person name="Ohm R.A."/>
            <person name="Tamas L."/>
            <person name="Grigoriev I.V."/>
            <person name="Spatafora J.W."/>
            <person name="Nagy L.G."/>
            <person name="Kovacs G.M."/>
        </authorList>
    </citation>
    <scope>NUCLEOTIDE SEQUENCE [LARGE SCALE GENOMIC DNA]</scope>
    <source>
        <strain evidence="3 4">DSE2036</strain>
    </source>
</reference>
<evidence type="ECO:0000313" key="3">
    <source>
        <dbReference type="EMBL" id="PVH93901.1"/>
    </source>
</evidence>
<accession>A0A2V1D776</accession>
<dbReference type="Gene3D" id="3.40.50.1820">
    <property type="entry name" value="alpha/beta hydrolase"/>
    <property type="match status" value="1"/>
</dbReference>
<evidence type="ECO:0008006" key="5">
    <source>
        <dbReference type="Google" id="ProtNLM"/>
    </source>
</evidence>
<dbReference type="STRING" id="97972.A0A2V1D776"/>
<sequence length="537" mass="61561">MLVGKSTVEYVFVRGMIYFFSYLGLLCLGYFYLAVAIGGKTWISHPFSIAIETIGAIEILFYFFWFLPYRHYLHKQKPLFPAPLSREERKKLFHKSLGTRSDIDLFIKKWMGEGNVEDVRRENLKEWLLWAVFDREGQPGEDDEELEEYVTEVENFLGREIRPGWGPVESIRLNFQPFTISHRSLVFYLVIGTVDFITSITLIFMGFTFYRQPRSKFLRTFPFRPLTLFAPKESASPNMSYFYRPHTSTKHRPIVFVHGVGIGLAVYIPLFFILPKEIGVLAIEALPVAARITDASQISTDLMREAGDIITQQNLTDFVFIGHSYGTLFAKLFLDSPHLSSRMSRIILLDPVAVLLHLPDVAYNFTRKVPVHANELEIWWGAETDPDIAFTFARRLCWRCHALWREDLLRYPTTLIVGEKDCLVNAGAIASYVTKNGPEGDIEMEELRWDWRDLEVWKGSFGRWVGEGLELVWFEGYDHGQAVLGKKKLDEIMHVIKTYCTIGEVKVVDSASVDGTGVPESGTAAPYPSMAPTEESR</sequence>
<feature type="transmembrane region" description="Helical" evidence="2">
    <location>
        <begin position="47"/>
        <end position="67"/>
    </location>
</feature>
<dbReference type="EMBL" id="KZ805561">
    <property type="protein sequence ID" value="PVH93901.1"/>
    <property type="molecule type" value="Genomic_DNA"/>
</dbReference>
<keyword evidence="2" id="KW-0472">Membrane</keyword>
<dbReference type="OrthoDB" id="6431331at2759"/>
<dbReference type="SUPFAM" id="SSF53474">
    <property type="entry name" value="alpha/beta-Hydrolases"/>
    <property type="match status" value="1"/>
</dbReference>
<keyword evidence="2" id="KW-0812">Transmembrane</keyword>
<dbReference type="AlphaFoldDB" id="A0A2V1D776"/>
<dbReference type="InterPro" id="IPR029058">
    <property type="entry name" value="AB_hydrolase_fold"/>
</dbReference>
<evidence type="ECO:0000256" key="2">
    <source>
        <dbReference type="SAM" id="Phobius"/>
    </source>
</evidence>